<reference evidence="2" key="1">
    <citation type="submission" date="2021-02" db="EMBL/GenBank/DDBJ databases">
        <authorList>
            <person name="Nowell W R."/>
        </authorList>
    </citation>
    <scope>NUCLEOTIDE SEQUENCE</scope>
    <source>
        <strain evidence="2">Ploen Becks lab</strain>
    </source>
</reference>
<sequence>MGEDHSDLTQLNPVNFLYSTIRFGPLNTSFTTAGANNTIKNSNLNEKNLTWKDILNPNFDINVLLLNVNSIADEPREQSLGETELGENSNSFKRRRNDDHVSTSPNFTNNLMPGPTTADETLKNTLEGPNINIHTNSNETRENASTDSDLNTSTASNQTPSTNKPNTKPSYSRAASKDSNGQDGVRYSSNKNKKSKTNNSGVLRKIVNGQPKIEYSNHKRQVDSDGYTLVEPRNRSYKSRHKVTDSAISGIKSLSINNFAKGIEIVELMVTSSRSIENSDDTSETESYDESDNDLENVNDHDE</sequence>
<dbReference type="OrthoDB" id="10216463at2759"/>
<accession>A0A814HL45</accession>
<proteinExistence type="predicted"/>
<gene>
    <name evidence="2" type="ORF">OXX778_LOCUS16922</name>
</gene>
<evidence type="ECO:0000313" key="3">
    <source>
        <dbReference type="Proteomes" id="UP000663879"/>
    </source>
</evidence>
<evidence type="ECO:0000313" key="2">
    <source>
        <dbReference type="EMBL" id="CAF1011637.1"/>
    </source>
</evidence>
<dbReference type="AlphaFoldDB" id="A0A814HL45"/>
<keyword evidence="3" id="KW-1185">Reference proteome</keyword>
<comment type="caution">
    <text evidence="2">The sequence shown here is derived from an EMBL/GenBank/DDBJ whole genome shotgun (WGS) entry which is preliminary data.</text>
</comment>
<feature type="compositionally biased region" description="Polar residues" evidence="1">
    <location>
        <begin position="102"/>
        <end position="111"/>
    </location>
</feature>
<feature type="compositionally biased region" description="Polar residues" evidence="1">
    <location>
        <begin position="145"/>
        <end position="170"/>
    </location>
</feature>
<feature type="region of interest" description="Disordered" evidence="1">
    <location>
        <begin position="271"/>
        <end position="303"/>
    </location>
</feature>
<evidence type="ECO:0000256" key="1">
    <source>
        <dbReference type="SAM" id="MobiDB-lite"/>
    </source>
</evidence>
<feature type="region of interest" description="Disordered" evidence="1">
    <location>
        <begin position="76"/>
        <end position="220"/>
    </location>
</feature>
<dbReference type="Proteomes" id="UP000663879">
    <property type="component" value="Unassembled WGS sequence"/>
</dbReference>
<name>A0A814HL45_9BILA</name>
<dbReference type="EMBL" id="CAJNOC010004155">
    <property type="protein sequence ID" value="CAF1011637.1"/>
    <property type="molecule type" value="Genomic_DNA"/>
</dbReference>
<organism evidence="2 3">
    <name type="scientific">Brachionus calyciflorus</name>
    <dbReference type="NCBI Taxonomy" id="104777"/>
    <lineage>
        <taxon>Eukaryota</taxon>
        <taxon>Metazoa</taxon>
        <taxon>Spiralia</taxon>
        <taxon>Gnathifera</taxon>
        <taxon>Rotifera</taxon>
        <taxon>Eurotatoria</taxon>
        <taxon>Monogononta</taxon>
        <taxon>Pseudotrocha</taxon>
        <taxon>Ploima</taxon>
        <taxon>Brachionidae</taxon>
        <taxon>Brachionus</taxon>
    </lineage>
</organism>
<protein>
    <submittedName>
        <fullName evidence="2">Uncharacterized protein</fullName>
    </submittedName>
</protein>
<feature type="compositionally biased region" description="Acidic residues" evidence="1">
    <location>
        <begin position="278"/>
        <end position="297"/>
    </location>
</feature>